<proteinExistence type="inferred from homology"/>
<evidence type="ECO:0000256" key="4">
    <source>
        <dbReference type="ARBA" id="ARBA00022692"/>
    </source>
</evidence>
<reference evidence="9" key="2">
    <citation type="submission" date="2020-08" db="EMBL/GenBank/DDBJ databases">
        <authorList>
            <person name="Chen M."/>
            <person name="Teng W."/>
            <person name="Zhao L."/>
            <person name="Hu C."/>
            <person name="Zhou Y."/>
            <person name="Han B."/>
            <person name="Song L."/>
            <person name="Shu W."/>
        </authorList>
    </citation>
    <scope>NUCLEOTIDE SEQUENCE</scope>
    <source>
        <strain evidence="9">FACHB-1277</strain>
    </source>
</reference>
<dbReference type="PANTHER" id="PTHR40074">
    <property type="entry name" value="O-ACETYLTRANSFERASE WECH"/>
    <property type="match status" value="1"/>
</dbReference>
<feature type="transmembrane region" description="Helical" evidence="7">
    <location>
        <begin position="316"/>
        <end position="340"/>
    </location>
</feature>
<comment type="subcellular location">
    <subcellularLocation>
        <location evidence="1">Cell membrane</location>
        <topology evidence="1">Multi-pass membrane protein</topology>
    </subcellularLocation>
</comment>
<evidence type="ECO:0000256" key="2">
    <source>
        <dbReference type="ARBA" id="ARBA00007400"/>
    </source>
</evidence>
<feature type="transmembrane region" description="Helical" evidence="7">
    <location>
        <begin position="87"/>
        <end position="105"/>
    </location>
</feature>
<protein>
    <submittedName>
        <fullName evidence="9">Acyltransferase</fullName>
    </submittedName>
</protein>
<keyword evidence="9" id="KW-0808">Transferase</keyword>
<dbReference type="AlphaFoldDB" id="A0A926Z633"/>
<evidence type="ECO:0000256" key="1">
    <source>
        <dbReference type="ARBA" id="ARBA00004651"/>
    </source>
</evidence>
<keyword evidence="3" id="KW-1003">Cell membrane</keyword>
<feature type="transmembrane region" description="Helical" evidence="7">
    <location>
        <begin position="255"/>
        <end position="273"/>
    </location>
</feature>
<comment type="similarity">
    <text evidence="2">Belongs to the acyltransferase 3 family.</text>
</comment>
<sequence length="346" mass="40063">MTWELSNLLRAIATTIVIGIHASHAWWFGVNDTTTINGEIFVNTLINQVGRLTVPIFVILSGFAIAKSEDKRPFTIRVFVQRRLWRILPPYVFFTMLHLIGRSQYQNADWGGKGEQIWQALSSGMGDYHLYFLGIILQCYVCYPIMRRWQFTNRRLWLLISVTFLLFTLRWIGATVKYVPVFAELLPHGNHAIYWLPYFQIGIWLAKAPTWGNQLVEQWRSWQWRNLFAIAASLELGEFYWLAQMHNAAEDVGHYTRPTVVLMTLLFLLWSMSWQPIKSTVGANIIEILAQASFTTYLTHVWVLRHIDPCKSLGGLWYVPIAIACSWAVGLAIWQVGIIVKPYIKI</sequence>
<keyword evidence="5 7" id="KW-1133">Transmembrane helix</keyword>
<organism evidence="9 10">
    <name type="scientific">Pseudanabaena cinerea FACHB-1277</name>
    <dbReference type="NCBI Taxonomy" id="2949581"/>
    <lineage>
        <taxon>Bacteria</taxon>
        <taxon>Bacillati</taxon>
        <taxon>Cyanobacteriota</taxon>
        <taxon>Cyanophyceae</taxon>
        <taxon>Pseudanabaenales</taxon>
        <taxon>Pseudanabaenaceae</taxon>
        <taxon>Pseudanabaena</taxon>
        <taxon>Pseudanabaena cinerea</taxon>
    </lineage>
</organism>
<dbReference type="GO" id="GO:0005886">
    <property type="term" value="C:plasma membrane"/>
    <property type="evidence" value="ECO:0007669"/>
    <property type="project" value="UniProtKB-SubCell"/>
</dbReference>
<evidence type="ECO:0000256" key="3">
    <source>
        <dbReference type="ARBA" id="ARBA00022475"/>
    </source>
</evidence>
<evidence type="ECO:0000313" key="10">
    <source>
        <dbReference type="Proteomes" id="UP000631421"/>
    </source>
</evidence>
<reference evidence="9" key="1">
    <citation type="journal article" date="2015" name="ISME J.">
        <title>Draft Genome Sequence of Streptomyces incarnatus NRRL8089, which Produces the Nucleoside Antibiotic Sinefungin.</title>
        <authorList>
            <person name="Oshima K."/>
            <person name="Hattori M."/>
            <person name="Shimizu H."/>
            <person name="Fukuda K."/>
            <person name="Nemoto M."/>
            <person name="Inagaki K."/>
            <person name="Tamura T."/>
        </authorList>
    </citation>
    <scope>NUCLEOTIDE SEQUENCE</scope>
    <source>
        <strain evidence="9">FACHB-1277</strain>
    </source>
</reference>
<keyword evidence="6 7" id="KW-0472">Membrane</keyword>
<dbReference type="GO" id="GO:0016413">
    <property type="term" value="F:O-acetyltransferase activity"/>
    <property type="evidence" value="ECO:0007669"/>
    <property type="project" value="TreeGrafter"/>
</dbReference>
<keyword evidence="10" id="KW-1185">Reference proteome</keyword>
<feature type="transmembrane region" description="Helical" evidence="7">
    <location>
        <begin position="155"/>
        <end position="172"/>
    </location>
</feature>
<evidence type="ECO:0000256" key="6">
    <source>
        <dbReference type="ARBA" id="ARBA00023136"/>
    </source>
</evidence>
<dbReference type="InterPro" id="IPR002656">
    <property type="entry name" value="Acyl_transf_3_dom"/>
</dbReference>
<feature type="domain" description="Acyltransferase 3" evidence="8">
    <location>
        <begin position="7"/>
        <end position="331"/>
    </location>
</feature>
<evidence type="ECO:0000256" key="5">
    <source>
        <dbReference type="ARBA" id="ARBA00022989"/>
    </source>
</evidence>
<feature type="transmembrane region" description="Helical" evidence="7">
    <location>
        <begin position="7"/>
        <end position="28"/>
    </location>
</feature>
<feature type="transmembrane region" description="Helical" evidence="7">
    <location>
        <begin position="285"/>
        <end position="304"/>
    </location>
</feature>
<evidence type="ECO:0000259" key="8">
    <source>
        <dbReference type="Pfam" id="PF01757"/>
    </source>
</evidence>
<comment type="caution">
    <text evidence="9">The sequence shown here is derived from an EMBL/GenBank/DDBJ whole genome shotgun (WGS) entry which is preliminary data.</text>
</comment>
<keyword evidence="4 7" id="KW-0812">Transmembrane</keyword>
<evidence type="ECO:0000256" key="7">
    <source>
        <dbReference type="SAM" id="Phobius"/>
    </source>
</evidence>
<gene>
    <name evidence="9" type="ORF">H6F44_12515</name>
</gene>
<feature type="transmembrane region" description="Helical" evidence="7">
    <location>
        <begin position="48"/>
        <end position="66"/>
    </location>
</feature>
<dbReference type="PANTHER" id="PTHR40074:SF2">
    <property type="entry name" value="O-ACETYLTRANSFERASE WECH"/>
    <property type="match status" value="1"/>
</dbReference>
<dbReference type="RefSeq" id="WP_190351299.1">
    <property type="nucleotide sequence ID" value="NZ_JACJPY010000037.1"/>
</dbReference>
<feature type="transmembrane region" description="Helical" evidence="7">
    <location>
        <begin position="125"/>
        <end position="143"/>
    </location>
</feature>
<name>A0A926Z633_9CYAN</name>
<keyword evidence="9" id="KW-0012">Acyltransferase</keyword>
<dbReference type="GO" id="GO:0009246">
    <property type="term" value="P:enterobacterial common antigen biosynthetic process"/>
    <property type="evidence" value="ECO:0007669"/>
    <property type="project" value="TreeGrafter"/>
</dbReference>
<accession>A0A926Z633</accession>
<evidence type="ECO:0000313" key="9">
    <source>
        <dbReference type="EMBL" id="MBD2150936.1"/>
    </source>
</evidence>
<dbReference type="Proteomes" id="UP000631421">
    <property type="component" value="Unassembled WGS sequence"/>
</dbReference>
<dbReference type="Pfam" id="PF01757">
    <property type="entry name" value="Acyl_transf_3"/>
    <property type="match status" value="1"/>
</dbReference>
<dbReference type="EMBL" id="JACJPY010000037">
    <property type="protein sequence ID" value="MBD2150936.1"/>
    <property type="molecule type" value="Genomic_DNA"/>
</dbReference>